<reference evidence="1 2" key="1">
    <citation type="submission" date="2024-01" db="EMBL/GenBank/DDBJ databases">
        <authorList>
            <person name="Waweru B."/>
        </authorList>
    </citation>
    <scope>NUCLEOTIDE SEQUENCE [LARGE SCALE GENOMIC DNA]</scope>
</reference>
<dbReference type="AlphaFoldDB" id="A0AAV1QWI1"/>
<dbReference type="Proteomes" id="UP001314170">
    <property type="component" value="Unassembled WGS sequence"/>
</dbReference>
<organism evidence="1 2">
    <name type="scientific">Dovyalis caffra</name>
    <dbReference type="NCBI Taxonomy" id="77055"/>
    <lineage>
        <taxon>Eukaryota</taxon>
        <taxon>Viridiplantae</taxon>
        <taxon>Streptophyta</taxon>
        <taxon>Embryophyta</taxon>
        <taxon>Tracheophyta</taxon>
        <taxon>Spermatophyta</taxon>
        <taxon>Magnoliopsida</taxon>
        <taxon>eudicotyledons</taxon>
        <taxon>Gunneridae</taxon>
        <taxon>Pentapetalae</taxon>
        <taxon>rosids</taxon>
        <taxon>fabids</taxon>
        <taxon>Malpighiales</taxon>
        <taxon>Salicaceae</taxon>
        <taxon>Flacourtieae</taxon>
        <taxon>Dovyalis</taxon>
    </lineage>
</organism>
<comment type="caution">
    <text evidence="1">The sequence shown here is derived from an EMBL/GenBank/DDBJ whole genome shotgun (WGS) entry which is preliminary data.</text>
</comment>
<dbReference type="EMBL" id="CAWUPB010000816">
    <property type="protein sequence ID" value="CAK7324989.1"/>
    <property type="molecule type" value="Genomic_DNA"/>
</dbReference>
<evidence type="ECO:0000313" key="1">
    <source>
        <dbReference type="EMBL" id="CAK7324989.1"/>
    </source>
</evidence>
<protein>
    <submittedName>
        <fullName evidence="1">Uncharacterized protein</fullName>
    </submittedName>
</protein>
<keyword evidence="2" id="KW-1185">Reference proteome</keyword>
<proteinExistence type="predicted"/>
<accession>A0AAV1QWI1</accession>
<gene>
    <name evidence="1" type="ORF">DCAF_LOCUS2660</name>
</gene>
<name>A0AAV1QWI1_9ROSI</name>
<sequence length="54" mass="6041">MSVIKQVSCIKPQVPTGEGHGGDSESENVILNDFWDSENETHKISHLAVVQRHR</sequence>
<evidence type="ECO:0000313" key="2">
    <source>
        <dbReference type="Proteomes" id="UP001314170"/>
    </source>
</evidence>